<feature type="chain" id="PRO_5001771053" description="FAD-binding PCMH-type domain-containing protein" evidence="6">
    <location>
        <begin position="22"/>
        <end position="498"/>
    </location>
</feature>
<accession>A0A084AMJ9</accession>
<dbReference type="InterPro" id="IPR050416">
    <property type="entry name" value="FAD-linked_Oxidoreductase"/>
</dbReference>
<dbReference type="Gene3D" id="3.40.462.20">
    <property type="match status" value="1"/>
</dbReference>
<dbReference type="InterPro" id="IPR036318">
    <property type="entry name" value="FAD-bd_PCMH-like_sf"/>
</dbReference>
<organism evidence="8 9">
    <name type="scientific">Stachybotrys chartarum (strain CBS 109288 / IBT 7711)</name>
    <name type="common">Toxic black mold</name>
    <name type="synonym">Stilbospora chartarum</name>
    <dbReference type="NCBI Taxonomy" id="1280523"/>
    <lineage>
        <taxon>Eukaryota</taxon>
        <taxon>Fungi</taxon>
        <taxon>Dikarya</taxon>
        <taxon>Ascomycota</taxon>
        <taxon>Pezizomycotina</taxon>
        <taxon>Sordariomycetes</taxon>
        <taxon>Hypocreomycetidae</taxon>
        <taxon>Hypocreales</taxon>
        <taxon>Stachybotryaceae</taxon>
        <taxon>Stachybotrys</taxon>
    </lineage>
</organism>
<proteinExistence type="inferred from homology"/>
<dbReference type="Gene3D" id="3.30.465.10">
    <property type="match status" value="1"/>
</dbReference>
<dbReference type="PROSITE" id="PS51387">
    <property type="entry name" value="FAD_PCMH"/>
    <property type="match status" value="1"/>
</dbReference>
<dbReference type="SUPFAM" id="SSF56176">
    <property type="entry name" value="FAD-binding/transporter-associated domain-like"/>
    <property type="match status" value="1"/>
</dbReference>
<dbReference type="PANTHER" id="PTHR42973">
    <property type="entry name" value="BINDING OXIDOREDUCTASE, PUTATIVE (AFU_ORTHOLOGUE AFUA_1G17690)-RELATED"/>
    <property type="match status" value="1"/>
</dbReference>
<dbReference type="Proteomes" id="UP000028045">
    <property type="component" value="Unassembled WGS sequence"/>
</dbReference>
<dbReference type="GO" id="GO:0071949">
    <property type="term" value="F:FAD binding"/>
    <property type="evidence" value="ECO:0007669"/>
    <property type="project" value="InterPro"/>
</dbReference>
<evidence type="ECO:0000256" key="6">
    <source>
        <dbReference type="SAM" id="SignalP"/>
    </source>
</evidence>
<evidence type="ECO:0000256" key="5">
    <source>
        <dbReference type="ARBA" id="ARBA00023002"/>
    </source>
</evidence>
<evidence type="ECO:0000256" key="2">
    <source>
        <dbReference type="ARBA" id="ARBA00022630"/>
    </source>
</evidence>
<dbReference type="PANTHER" id="PTHR42973:SF32">
    <property type="entry name" value="FAD-LINKED OXIDOREDUCTASE AFOF"/>
    <property type="match status" value="1"/>
</dbReference>
<evidence type="ECO:0000256" key="3">
    <source>
        <dbReference type="ARBA" id="ARBA00022729"/>
    </source>
</evidence>
<protein>
    <recommendedName>
        <fullName evidence="7">FAD-binding PCMH-type domain-containing protein</fullName>
    </recommendedName>
</protein>
<dbReference type="SUPFAM" id="SSF55103">
    <property type="entry name" value="FAD-linked oxidases, C-terminal domain"/>
    <property type="match status" value="1"/>
</dbReference>
<dbReference type="InterPro" id="IPR006094">
    <property type="entry name" value="Oxid_FAD_bind_N"/>
</dbReference>
<dbReference type="HOGENOM" id="CLU_018354_0_0_1"/>
<reference evidence="8 9" key="1">
    <citation type="journal article" date="2014" name="BMC Genomics">
        <title>Comparative genome sequencing reveals chemotype-specific gene clusters in the toxigenic black mold Stachybotrys.</title>
        <authorList>
            <person name="Semeiks J."/>
            <person name="Borek D."/>
            <person name="Otwinowski Z."/>
            <person name="Grishin N.V."/>
        </authorList>
    </citation>
    <scope>NUCLEOTIDE SEQUENCE [LARGE SCALE GENOMIC DNA]</scope>
    <source>
        <strain evidence="9">CBS 109288 / IBT 7711</strain>
    </source>
</reference>
<dbReference type="InterPro" id="IPR016169">
    <property type="entry name" value="FAD-bd_PCMH_sub2"/>
</dbReference>
<dbReference type="EMBL" id="KL648656">
    <property type="protein sequence ID" value="KEY66528.1"/>
    <property type="molecule type" value="Genomic_DNA"/>
</dbReference>
<dbReference type="InterPro" id="IPR016164">
    <property type="entry name" value="FAD-linked_Oxase-like_C"/>
</dbReference>
<dbReference type="GO" id="GO:0016491">
    <property type="term" value="F:oxidoreductase activity"/>
    <property type="evidence" value="ECO:0007669"/>
    <property type="project" value="UniProtKB-KW"/>
</dbReference>
<evidence type="ECO:0000256" key="4">
    <source>
        <dbReference type="ARBA" id="ARBA00022827"/>
    </source>
</evidence>
<keyword evidence="2" id="KW-0285">Flavoprotein</keyword>
<sequence length="498" mass="53729">MWSKTISFVSVLGLAVSQVSATCPPDLRAILLDSDLNWSEGTTITFPEDGADFAAVTGRWSIYSSPTFAAAVSPATEEDVMLAVRLARRHNINFLATGGRHSVVDTLEELQQGLAIDLHQFDSIHVDQAAARLTIGGGVRTHNIYEPVTQAGLEIPVGSCSCTGMVGVTLGGGANAWISSRGMISDSLLSVRLITAEGELTNVSETENSELFWALRGAGANFGIVTSATYQLHSPTYDNRALTVDLLFPPQVNVSYYTALETMARNQPYELAATTMVLYNQTLGLPLIVGSFVYFGPEDDGMAALQPLMDLHPIVTSIHRDVAWDELPATILLGSDAQICIPGSIHNTWGAYSRAISGTNMIRAFSDMAQFYRGYPSARGSVIVYRHHGHGPGDDIPSNYTAFPWRDSRAGMEVNLIYAPGNATVEAAADTVAGRIRTEFVESSGYESLAVHVNLARAADSLESIYGADKLPTLAALKNTWDPDNVFRWHHGLPTSYP</sequence>
<dbReference type="Pfam" id="PF08031">
    <property type="entry name" value="BBE"/>
    <property type="match status" value="1"/>
</dbReference>
<keyword evidence="4" id="KW-0274">FAD</keyword>
<keyword evidence="5" id="KW-0560">Oxidoreductase</keyword>
<evidence type="ECO:0000256" key="1">
    <source>
        <dbReference type="ARBA" id="ARBA00005466"/>
    </source>
</evidence>
<evidence type="ECO:0000259" key="7">
    <source>
        <dbReference type="PROSITE" id="PS51387"/>
    </source>
</evidence>
<feature type="signal peptide" evidence="6">
    <location>
        <begin position="1"/>
        <end position="21"/>
    </location>
</feature>
<keyword evidence="9" id="KW-1185">Reference proteome</keyword>
<gene>
    <name evidence="8" type="ORF">S7711_10207</name>
</gene>
<evidence type="ECO:0000313" key="9">
    <source>
        <dbReference type="Proteomes" id="UP000028045"/>
    </source>
</evidence>
<comment type="similarity">
    <text evidence="1">Belongs to the oxygen-dependent FAD-linked oxidoreductase family.</text>
</comment>
<evidence type="ECO:0000313" key="8">
    <source>
        <dbReference type="EMBL" id="KEY66528.1"/>
    </source>
</evidence>
<name>A0A084AMJ9_STACB</name>
<feature type="domain" description="FAD-binding PCMH-type" evidence="7">
    <location>
        <begin position="63"/>
        <end position="235"/>
    </location>
</feature>
<dbReference type="AlphaFoldDB" id="A0A084AMJ9"/>
<dbReference type="Pfam" id="PF01565">
    <property type="entry name" value="FAD_binding_4"/>
    <property type="match status" value="1"/>
</dbReference>
<dbReference type="InterPro" id="IPR012951">
    <property type="entry name" value="BBE"/>
</dbReference>
<keyword evidence="3 6" id="KW-0732">Signal</keyword>
<dbReference type="InterPro" id="IPR016166">
    <property type="entry name" value="FAD-bd_PCMH"/>
</dbReference>